<evidence type="ECO:0000256" key="2">
    <source>
        <dbReference type="ARBA" id="ARBA00023002"/>
    </source>
</evidence>
<dbReference type="Proteomes" id="UP000760494">
    <property type="component" value="Unassembled WGS sequence"/>
</dbReference>
<comment type="similarity">
    <text evidence="1">Belongs to the short-chain dehydrogenases/reductases (SDR) family.</text>
</comment>
<evidence type="ECO:0000313" key="4">
    <source>
        <dbReference type="EMBL" id="VTT56623.1"/>
    </source>
</evidence>
<keyword evidence="2" id="KW-0560">Oxidoreductase</keyword>
<organism evidence="4 5">
    <name type="scientific">Fusarium fujikuroi</name>
    <name type="common">Bakanae and foot rot disease fungus</name>
    <name type="synonym">Gibberella fujikuroi</name>
    <dbReference type="NCBI Taxonomy" id="5127"/>
    <lineage>
        <taxon>Eukaryota</taxon>
        <taxon>Fungi</taxon>
        <taxon>Dikarya</taxon>
        <taxon>Ascomycota</taxon>
        <taxon>Pezizomycotina</taxon>
        <taxon>Sordariomycetes</taxon>
        <taxon>Hypocreomycetidae</taxon>
        <taxon>Hypocreales</taxon>
        <taxon>Nectriaceae</taxon>
        <taxon>Fusarium</taxon>
        <taxon>Fusarium fujikuroi species complex</taxon>
    </lineage>
</organism>
<evidence type="ECO:0000313" key="5">
    <source>
        <dbReference type="Proteomes" id="UP000760494"/>
    </source>
</evidence>
<sequence>MASTLVALILGAGPRVGAGVAREFSKIGYKVALVSKSGSDSTTSEGYLSLKADLADLNTVPGIFQRVYNEWKASPSVVIWNAGARTVPPVDDDMFSLAQESLVQDININALGPYVAAQQAVDGWRTLAEGAKKTFIYTGNKMNIQPLSLPATATLGMGKSASSYWISLADNLYQGKGARFFYADQRQADGNMGGMGLDGDAHGQFFVQLAQHEKDIPWLATFVPGTGYVKF</sequence>
<protein>
    <submittedName>
        <fullName evidence="4">Uncharacterized protein</fullName>
    </submittedName>
</protein>
<comment type="caution">
    <text evidence="4">The sequence shown here is derived from an EMBL/GenBank/DDBJ whole genome shotgun (WGS) entry which is preliminary data.</text>
</comment>
<dbReference type="AlphaFoldDB" id="A0A0J0AUW9"/>
<accession>A0A0J0AUW9</accession>
<dbReference type="Gene3D" id="3.40.50.720">
    <property type="entry name" value="NAD(P)-binding Rossmann-like Domain"/>
    <property type="match status" value="1"/>
</dbReference>
<dbReference type="EMBL" id="CABFJX010000002">
    <property type="protein sequence ID" value="VTT56623.1"/>
    <property type="molecule type" value="Genomic_DNA"/>
</dbReference>
<name>A0A0J0AUW9_FUSFU</name>
<proteinExistence type="inferred from homology"/>
<dbReference type="PANTHER" id="PTHR43669">
    <property type="entry name" value="5-KETO-D-GLUCONATE 5-REDUCTASE"/>
    <property type="match status" value="1"/>
</dbReference>
<feature type="signal peptide" evidence="3">
    <location>
        <begin position="1"/>
        <end position="19"/>
    </location>
</feature>
<dbReference type="SUPFAM" id="SSF51735">
    <property type="entry name" value="NAD(P)-binding Rossmann-fold domains"/>
    <property type="match status" value="1"/>
</dbReference>
<evidence type="ECO:0000256" key="3">
    <source>
        <dbReference type="SAM" id="SignalP"/>
    </source>
</evidence>
<feature type="chain" id="PRO_5041119457" evidence="3">
    <location>
        <begin position="20"/>
        <end position="231"/>
    </location>
</feature>
<dbReference type="PANTHER" id="PTHR43669:SF4">
    <property type="entry name" value="SHORT-CHAIN DEHYDROGENASE"/>
    <property type="match status" value="1"/>
</dbReference>
<dbReference type="InterPro" id="IPR036291">
    <property type="entry name" value="NAD(P)-bd_dom_sf"/>
</dbReference>
<gene>
    <name evidence="4" type="ORF">C2S_3293</name>
</gene>
<reference evidence="4" key="1">
    <citation type="submission" date="2019-05" db="EMBL/GenBank/DDBJ databases">
        <authorList>
            <person name="Piombo E."/>
        </authorList>
    </citation>
    <scope>NUCLEOTIDE SEQUENCE</scope>
    <source>
        <strain evidence="4">C2S</strain>
    </source>
</reference>
<evidence type="ECO:0000256" key="1">
    <source>
        <dbReference type="ARBA" id="ARBA00006484"/>
    </source>
</evidence>
<keyword evidence="3" id="KW-0732">Signal</keyword>
<dbReference type="GO" id="GO:0016491">
    <property type="term" value="F:oxidoreductase activity"/>
    <property type="evidence" value="ECO:0007669"/>
    <property type="project" value="UniProtKB-KW"/>
</dbReference>